<organism evidence="5 6">
    <name type="scientific">Thermoactinomyces mirandus</name>
    <dbReference type="NCBI Taxonomy" id="2756294"/>
    <lineage>
        <taxon>Bacteria</taxon>
        <taxon>Bacillati</taxon>
        <taxon>Bacillota</taxon>
        <taxon>Bacilli</taxon>
        <taxon>Bacillales</taxon>
        <taxon>Thermoactinomycetaceae</taxon>
        <taxon>Thermoactinomyces</taxon>
    </lineage>
</organism>
<dbReference type="InterPro" id="IPR009078">
    <property type="entry name" value="Ferritin-like_SF"/>
</dbReference>
<dbReference type="PROSITE" id="PS00818">
    <property type="entry name" value="DPS_1"/>
    <property type="match status" value="1"/>
</dbReference>
<comment type="caution">
    <text evidence="5">The sequence shown here is derived from an EMBL/GenBank/DDBJ whole genome shotgun (WGS) entry which is preliminary data.</text>
</comment>
<dbReference type="InterPro" id="IPR008331">
    <property type="entry name" value="Ferritin_DPS_dom"/>
</dbReference>
<evidence type="ECO:0000256" key="1">
    <source>
        <dbReference type="ARBA" id="ARBA00009497"/>
    </source>
</evidence>
<dbReference type="InterPro" id="IPR023188">
    <property type="entry name" value="DPS_DNA-bd_CS"/>
</dbReference>
<sequence>MSLDLNTVLNRQLANWSVLYFKMHHFHWFVKGDRFFELHQKFEEFYNEAASNLDQIAELLLAKGGSPISTMREFVDQATVKEATGNETTEQMVQQVIQDFKTILKESEAAIKEAENAGDAVTADLFTDLAANLEKHIWMLTAYLAK</sequence>
<keyword evidence="3" id="KW-0175">Coiled coil</keyword>
<dbReference type="PRINTS" id="PR01346">
    <property type="entry name" value="HELNAPAPROT"/>
</dbReference>
<dbReference type="EMBL" id="JACEOL010000036">
    <property type="protein sequence ID" value="MBA4602834.1"/>
    <property type="molecule type" value="Genomic_DNA"/>
</dbReference>
<gene>
    <name evidence="5" type="ORF">H2C83_11005</name>
</gene>
<comment type="similarity">
    <text evidence="1 2">Belongs to the Dps family.</text>
</comment>
<evidence type="ECO:0000256" key="2">
    <source>
        <dbReference type="RuleBase" id="RU003875"/>
    </source>
</evidence>
<dbReference type="PANTHER" id="PTHR42932:SF1">
    <property type="entry name" value="GENERAL STRESS PROTEIN 20U"/>
    <property type="match status" value="1"/>
</dbReference>
<dbReference type="CDD" id="cd01043">
    <property type="entry name" value="DPS"/>
    <property type="match status" value="1"/>
</dbReference>
<dbReference type="PIRSF" id="PIRSF005900">
    <property type="entry name" value="Dps"/>
    <property type="match status" value="1"/>
</dbReference>
<dbReference type="GO" id="GO:0008199">
    <property type="term" value="F:ferric iron binding"/>
    <property type="evidence" value="ECO:0007669"/>
    <property type="project" value="InterPro"/>
</dbReference>
<dbReference type="SUPFAM" id="SSF47240">
    <property type="entry name" value="Ferritin-like"/>
    <property type="match status" value="1"/>
</dbReference>
<dbReference type="Gene3D" id="1.20.1260.10">
    <property type="match status" value="1"/>
</dbReference>
<evidence type="ECO:0000313" key="6">
    <source>
        <dbReference type="Proteomes" id="UP000538292"/>
    </source>
</evidence>
<keyword evidence="6" id="KW-1185">Reference proteome</keyword>
<evidence type="ECO:0000313" key="5">
    <source>
        <dbReference type="EMBL" id="MBA4602834.1"/>
    </source>
</evidence>
<protein>
    <submittedName>
        <fullName evidence="5">DNA starvation/stationary phase protection protein</fullName>
    </submittedName>
</protein>
<proteinExistence type="inferred from homology"/>
<dbReference type="GO" id="GO:0016722">
    <property type="term" value="F:oxidoreductase activity, acting on metal ions"/>
    <property type="evidence" value="ECO:0007669"/>
    <property type="project" value="InterPro"/>
</dbReference>
<dbReference type="AlphaFoldDB" id="A0A7W1XT83"/>
<dbReference type="Pfam" id="PF00210">
    <property type="entry name" value="Ferritin"/>
    <property type="match status" value="1"/>
</dbReference>
<dbReference type="InterPro" id="IPR002177">
    <property type="entry name" value="DPS_DNA-bd"/>
</dbReference>
<evidence type="ECO:0000256" key="3">
    <source>
        <dbReference type="SAM" id="Coils"/>
    </source>
</evidence>
<accession>A0A7W1XT83</accession>
<evidence type="ECO:0000259" key="4">
    <source>
        <dbReference type="Pfam" id="PF00210"/>
    </source>
</evidence>
<dbReference type="InterPro" id="IPR012347">
    <property type="entry name" value="Ferritin-like"/>
</dbReference>
<dbReference type="Proteomes" id="UP000538292">
    <property type="component" value="Unassembled WGS sequence"/>
</dbReference>
<dbReference type="PANTHER" id="PTHR42932">
    <property type="entry name" value="GENERAL STRESS PROTEIN 20U"/>
    <property type="match status" value="1"/>
</dbReference>
<reference evidence="5 6" key="1">
    <citation type="submission" date="2020-07" db="EMBL/GenBank/DDBJ databases">
        <title>Thermoactinomyces phylogeny.</title>
        <authorList>
            <person name="Dunlap C."/>
        </authorList>
    </citation>
    <scope>NUCLEOTIDE SEQUENCE [LARGE SCALE GENOMIC DNA]</scope>
    <source>
        <strain evidence="5 6">AMNI-1</strain>
    </source>
</reference>
<feature type="coiled-coil region" evidence="3">
    <location>
        <begin position="97"/>
        <end position="124"/>
    </location>
</feature>
<name>A0A7W1XT83_9BACL</name>
<feature type="domain" description="Ferritin/DPS" evidence="4">
    <location>
        <begin position="9"/>
        <end position="146"/>
    </location>
</feature>